<sequence>MRIKLFLPIVLLFLLLFPSFSSADFEAGETGEGIQIYTESGYMGSTPFVLLIASELANNSEARGWEMSIAVIVNEDVSYYIQAIDSHSDLKGEEANAIPYDEGKVVGTQSFGPWFVRSDDTSLYGDLYWHIYVRDLTGREIYLYVFMRWGEGLLAPPGINDGIDDEAVVAKYSTGNLIVIIMEVMITLVATLYFTYNKQKNKHIQPKDLFKADAL</sequence>
<organism evidence="2">
    <name type="scientific">marine sediment metagenome</name>
    <dbReference type="NCBI Taxonomy" id="412755"/>
    <lineage>
        <taxon>unclassified sequences</taxon>
        <taxon>metagenomes</taxon>
        <taxon>ecological metagenomes</taxon>
    </lineage>
</organism>
<keyword evidence="1" id="KW-1133">Transmembrane helix</keyword>
<evidence type="ECO:0000313" key="2">
    <source>
        <dbReference type="EMBL" id="KKN95727.1"/>
    </source>
</evidence>
<evidence type="ECO:0000256" key="1">
    <source>
        <dbReference type="SAM" id="Phobius"/>
    </source>
</evidence>
<keyword evidence="1" id="KW-0472">Membrane</keyword>
<dbReference type="AlphaFoldDB" id="A0A0F9V7N2"/>
<accession>A0A0F9V7N2</accession>
<dbReference type="EMBL" id="LAZR01000069">
    <property type="protein sequence ID" value="KKN95727.1"/>
    <property type="molecule type" value="Genomic_DNA"/>
</dbReference>
<feature type="transmembrane region" description="Helical" evidence="1">
    <location>
        <begin position="177"/>
        <end position="196"/>
    </location>
</feature>
<proteinExistence type="predicted"/>
<keyword evidence="1" id="KW-0812">Transmembrane</keyword>
<gene>
    <name evidence="2" type="ORF">LCGC14_0175960</name>
</gene>
<protein>
    <submittedName>
        <fullName evidence="2">Uncharacterized protein</fullName>
    </submittedName>
</protein>
<name>A0A0F9V7N2_9ZZZZ</name>
<reference evidence="2" key="1">
    <citation type="journal article" date="2015" name="Nature">
        <title>Complex archaea that bridge the gap between prokaryotes and eukaryotes.</title>
        <authorList>
            <person name="Spang A."/>
            <person name="Saw J.H."/>
            <person name="Jorgensen S.L."/>
            <person name="Zaremba-Niedzwiedzka K."/>
            <person name="Martijn J."/>
            <person name="Lind A.E."/>
            <person name="van Eijk R."/>
            <person name="Schleper C."/>
            <person name="Guy L."/>
            <person name="Ettema T.J."/>
        </authorList>
    </citation>
    <scope>NUCLEOTIDE SEQUENCE</scope>
</reference>
<comment type="caution">
    <text evidence="2">The sequence shown here is derived from an EMBL/GenBank/DDBJ whole genome shotgun (WGS) entry which is preliminary data.</text>
</comment>